<evidence type="ECO:0000256" key="3">
    <source>
        <dbReference type="ARBA" id="ARBA00022692"/>
    </source>
</evidence>
<dbReference type="PANTHER" id="PTHR30026:SF20">
    <property type="entry name" value="OUTER MEMBRANE PROTEIN TOLC"/>
    <property type="match status" value="1"/>
</dbReference>
<evidence type="ECO:0000256" key="4">
    <source>
        <dbReference type="ARBA" id="ARBA00023136"/>
    </source>
</evidence>
<reference evidence="7 8" key="1">
    <citation type="submission" date="2019-03" db="EMBL/GenBank/DDBJ databases">
        <title>Genome sequence of Thiobacillaceae bacterium LSR1, a sulfur-oxidizing bacterium isolated from freshwater sediment.</title>
        <authorList>
            <person name="Li S."/>
        </authorList>
    </citation>
    <scope>NUCLEOTIDE SEQUENCE [LARGE SCALE GENOMIC DNA]</scope>
    <source>
        <strain evidence="7 8">LSR1</strain>
    </source>
</reference>
<keyword evidence="2" id="KW-1134">Transmembrane beta strand</keyword>
<dbReference type="GO" id="GO:0015288">
    <property type="term" value="F:porin activity"/>
    <property type="evidence" value="ECO:0007669"/>
    <property type="project" value="TreeGrafter"/>
</dbReference>
<accession>A0A4R1BE10</accession>
<dbReference type="GO" id="GO:0009279">
    <property type="term" value="C:cell outer membrane"/>
    <property type="evidence" value="ECO:0007669"/>
    <property type="project" value="UniProtKB-SubCell"/>
</dbReference>
<dbReference type="GO" id="GO:1990281">
    <property type="term" value="C:efflux pump complex"/>
    <property type="evidence" value="ECO:0007669"/>
    <property type="project" value="TreeGrafter"/>
</dbReference>
<dbReference type="OrthoDB" id="9786815at2"/>
<protein>
    <submittedName>
        <fullName evidence="7">TolC family protein</fullName>
    </submittedName>
</protein>
<evidence type="ECO:0000256" key="6">
    <source>
        <dbReference type="SAM" id="SignalP"/>
    </source>
</evidence>
<dbReference type="InterPro" id="IPR051906">
    <property type="entry name" value="TolC-like"/>
</dbReference>
<proteinExistence type="predicted"/>
<dbReference type="Gene3D" id="1.20.1600.10">
    <property type="entry name" value="Outer membrane efflux proteins (OEP)"/>
    <property type="match status" value="1"/>
</dbReference>
<dbReference type="PANTHER" id="PTHR30026">
    <property type="entry name" value="OUTER MEMBRANE PROTEIN TOLC"/>
    <property type="match status" value="1"/>
</dbReference>
<dbReference type="EMBL" id="SJZB01000027">
    <property type="protein sequence ID" value="TCJ15331.1"/>
    <property type="molecule type" value="Genomic_DNA"/>
</dbReference>
<dbReference type="SUPFAM" id="SSF56954">
    <property type="entry name" value="Outer membrane efflux proteins (OEP)"/>
    <property type="match status" value="1"/>
</dbReference>
<evidence type="ECO:0000256" key="5">
    <source>
        <dbReference type="ARBA" id="ARBA00023237"/>
    </source>
</evidence>
<evidence type="ECO:0000256" key="2">
    <source>
        <dbReference type="ARBA" id="ARBA00022452"/>
    </source>
</evidence>
<keyword evidence="5" id="KW-0998">Cell outer membrane</keyword>
<keyword evidence="3" id="KW-0812">Transmembrane</keyword>
<comment type="subcellular location">
    <subcellularLocation>
        <location evidence="1">Cell outer membrane</location>
    </subcellularLocation>
</comment>
<keyword evidence="4" id="KW-0472">Membrane</keyword>
<comment type="caution">
    <text evidence="7">The sequence shown here is derived from an EMBL/GenBank/DDBJ whole genome shotgun (WGS) entry which is preliminary data.</text>
</comment>
<sequence>MRRLIASFGLALALNAGAADEPLTLEQALAYADQPHPDLGLYQAEVDLAKAQELLAESQNDFRVTLAAGLRSGRNSLNHDGFESDNLASLNARKTIWDGGRTELATAAARLESAGRVNRLLDARAQRRLALMTRFFDVLATDLQYAADSEFTAVAYVNWDNAKDRQQVGELSSVQMADLEARFQEARVKRNDTLRQARAKRALLAAAMNRPGELPAELADPVLRGNDRALPEFKDLLAALEANSPLLQAQRQLLEASRQRLQAQRAENRPSLDVEAETATYSRETATRDNLRAGLNLTWPLWQGRRVDAAVAVEQARFQSLQAQYDRLLLDLRQALFETREEIAFLVESERPAARANAAMADWNLERARAEYELELKTTLGTSMADSQRARMRSKAAEYRLALAWARLDALVGQPCCQVASAEAGR</sequence>
<gene>
    <name evidence="7" type="ORF">EZJ19_06855</name>
</gene>
<feature type="signal peptide" evidence="6">
    <location>
        <begin position="1"/>
        <end position="18"/>
    </location>
</feature>
<evidence type="ECO:0000313" key="7">
    <source>
        <dbReference type="EMBL" id="TCJ15331.1"/>
    </source>
</evidence>
<keyword evidence="6" id="KW-0732">Signal</keyword>
<dbReference type="GO" id="GO:0015562">
    <property type="term" value="F:efflux transmembrane transporter activity"/>
    <property type="evidence" value="ECO:0007669"/>
    <property type="project" value="InterPro"/>
</dbReference>
<name>A0A4R1BE10_9PROT</name>
<dbReference type="Proteomes" id="UP000295443">
    <property type="component" value="Unassembled WGS sequence"/>
</dbReference>
<dbReference type="RefSeq" id="WP_131445956.1">
    <property type="nucleotide sequence ID" value="NZ_SJZB01000027.1"/>
</dbReference>
<organism evidence="7 8">
    <name type="scientific">Parasulfuritortus cantonensis</name>
    <dbReference type="NCBI Taxonomy" id="2528202"/>
    <lineage>
        <taxon>Bacteria</taxon>
        <taxon>Pseudomonadati</taxon>
        <taxon>Pseudomonadota</taxon>
        <taxon>Betaproteobacteria</taxon>
        <taxon>Nitrosomonadales</taxon>
        <taxon>Thiobacillaceae</taxon>
        <taxon>Parasulfuritortus</taxon>
    </lineage>
</organism>
<evidence type="ECO:0000313" key="8">
    <source>
        <dbReference type="Proteomes" id="UP000295443"/>
    </source>
</evidence>
<evidence type="ECO:0000256" key="1">
    <source>
        <dbReference type="ARBA" id="ARBA00004442"/>
    </source>
</evidence>
<feature type="chain" id="PRO_5020563154" evidence="6">
    <location>
        <begin position="19"/>
        <end position="426"/>
    </location>
</feature>
<keyword evidence="8" id="KW-1185">Reference proteome</keyword>
<dbReference type="AlphaFoldDB" id="A0A4R1BE10"/>